<dbReference type="Pfam" id="PF01722">
    <property type="entry name" value="BolA"/>
    <property type="match status" value="1"/>
</dbReference>
<protein>
    <submittedName>
        <fullName evidence="3">Cell division protein BolA</fullName>
    </submittedName>
</protein>
<dbReference type="InterPro" id="IPR002634">
    <property type="entry name" value="BolA"/>
</dbReference>
<organism evidence="3 4">
    <name type="scientific">Candidatus Endobugula sertula</name>
    <name type="common">Bugula neritina bacterial symbiont</name>
    <dbReference type="NCBI Taxonomy" id="62101"/>
    <lineage>
        <taxon>Bacteria</taxon>
        <taxon>Pseudomonadati</taxon>
        <taxon>Pseudomonadota</taxon>
        <taxon>Gammaproteobacteria</taxon>
        <taxon>Cellvibrionales</taxon>
        <taxon>Cellvibrionaceae</taxon>
        <taxon>Candidatus Endobugula</taxon>
    </lineage>
</organism>
<sequence length="82" mass="8975">MESEAIKSLLQQHFVSANIEVTIEGSHVNLLIISELFDGLTSLKRQQSVYGVLSESIANGEIHAVNMKTLTPQEVARTQSHG</sequence>
<evidence type="ECO:0000256" key="2">
    <source>
        <dbReference type="RuleBase" id="RU003860"/>
    </source>
</evidence>
<gene>
    <name evidence="3" type="ORF">AB835_06500</name>
</gene>
<proteinExistence type="inferred from homology"/>
<dbReference type="SUPFAM" id="SSF82657">
    <property type="entry name" value="BolA-like"/>
    <property type="match status" value="1"/>
</dbReference>
<dbReference type="InterPro" id="IPR050961">
    <property type="entry name" value="BolA/IbaG_stress_morph_reg"/>
</dbReference>
<comment type="caution">
    <text evidence="3">The sequence shown here is derived from an EMBL/GenBank/DDBJ whole genome shotgun (WGS) entry which is preliminary data.</text>
</comment>
<dbReference type="STRING" id="62101.AB835_06500"/>
<dbReference type="PIRSF" id="PIRSF003113">
    <property type="entry name" value="BolA"/>
    <property type="match status" value="1"/>
</dbReference>
<keyword evidence="3" id="KW-0132">Cell division</keyword>
<comment type="similarity">
    <text evidence="1 2">Belongs to the BolA/IbaG family.</text>
</comment>
<keyword evidence="3" id="KW-0131">Cell cycle</keyword>
<reference evidence="3 4" key="1">
    <citation type="journal article" date="2016" name="Appl. Environ. Microbiol.">
        <title>Lack of Overt Genome Reduction in the Bryostatin-Producing Bryozoan Symbiont "Candidatus Endobugula sertula".</title>
        <authorList>
            <person name="Miller I.J."/>
            <person name="Vanee N."/>
            <person name="Fong S.S."/>
            <person name="Lim-Fong G.E."/>
            <person name="Kwan J.C."/>
        </authorList>
    </citation>
    <scope>NUCLEOTIDE SEQUENCE [LARGE SCALE GENOMIC DNA]</scope>
    <source>
        <strain evidence="3">AB1-4</strain>
    </source>
</reference>
<dbReference type="InterPro" id="IPR036065">
    <property type="entry name" value="BolA-like_sf"/>
</dbReference>
<name>A0A1D2QQL4_9GAMM</name>
<dbReference type="PANTHER" id="PTHR46229">
    <property type="entry name" value="BOLA TRANSCRIPTION REGULATOR"/>
    <property type="match status" value="1"/>
</dbReference>
<dbReference type="Gene3D" id="3.30.300.90">
    <property type="entry name" value="BolA-like"/>
    <property type="match status" value="1"/>
</dbReference>
<dbReference type="EMBL" id="MDLC01000018">
    <property type="protein sequence ID" value="ODS23876.1"/>
    <property type="molecule type" value="Genomic_DNA"/>
</dbReference>
<evidence type="ECO:0000256" key="1">
    <source>
        <dbReference type="ARBA" id="ARBA00005578"/>
    </source>
</evidence>
<dbReference type="PANTHER" id="PTHR46229:SF4">
    <property type="entry name" value="ACID STRESS PROTEIN IBAG"/>
    <property type="match status" value="1"/>
</dbReference>
<dbReference type="GO" id="GO:0051301">
    <property type="term" value="P:cell division"/>
    <property type="evidence" value="ECO:0007669"/>
    <property type="project" value="UniProtKB-KW"/>
</dbReference>
<evidence type="ECO:0000313" key="4">
    <source>
        <dbReference type="Proteomes" id="UP000242502"/>
    </source>
</evidence>
<accession>A0A1D2QQL4</accession>
<dbReference type="AlphaFoldDB" id="A0A1D2QQL4"/>
<evidence type="ECO:0000313" key="3">
    <source>
        <dbReference type="EMBL" id="ODS23876.1"/>
    </source>
</evidence>
<dbReference type="Proteomes" id="UP000242502">
    <property type="component" value="Unassembled WGS sequence"/>
</dbReference>